<evidence type="ECO:0000256" key="2">
    <source>
        <dbReference type="ARBA" id="ARBA00006742"/>
    </source>
</evidence>
<keyword evidence="8" id="KW-0811">Translocation</keyword>
<dbReference type="SMART" id="SM01323">
    <property type="entry name" value="YajC"/>
    <property type="match status" value="1"/>
</dbReference>
<evidence type="ECO:0000256" key="3">
    <source>
        <dbReference type="ARBA" id="ARBA00022448"/>
    </source>
</evidence>
<evidence type="ECO:0000313" key="12">
    <source>
        <dbReference type="Proteomes" id="UP000521379"/>
    </source>
</evidence>
<keyword evidence="4" id="KW-1003">Cell membrane</keyword>
<keyword evidence="7 10" id="KW-1133">Transmembrane helix</keyword>
<keyword evidence="6" id="KW-0653">Protein transport</keyword>
<evidence type="ECO:0000256" key="1">
    <source>
        <dbReference type="ARBA" id="ARBA00004162"/>
    </source>
</evidence>
<feature type="non-terminal residue" evidence="11">
    <location>
        <position position="127"/>
    </location>
</feature>
<organism evidence="11 12">
    <name type="scientific">Kocuria subflava</name>
    <dbReference type="NCBI Taxonomy" id="1736139"/>
    <lineage>
        <taxon>Bacteria</taxon>
        <taxon>Bacillati</taxon>
        <taxon>Actinomycetota</taxon>
        <taxon>Actinomycetes</taxon>
        <taxon>Micrococcales</taxon>
        <taxon>Micrococcaceae</taxon>
        <taxon>Kocuria</taxon>
    </lineage>
</organism>
<proteinExistence type="inferred from homology"/>
<dbReference type="Proteomes" id="UP000521379">
    <property type="component" value="Unassembled WGS sequence"/>
</dbReference>
<keyword evidence="5 10" id="KW-0812">Transmembrane</keyword>
<accession>A0A846TZI6</accession>
<dbReference type="AlphaFoldDB" id="A0A846TZI6"/>
<comment type="subcellular location">
    <subcellularLocation>
        <location evidence="1">Cell membrane</location>
        <topology evidence="1">Single-pass membrane protein</topology>
    </subcellularLocation>
</comment>
<keyword evidence="12" id="KW-1185">Reference proteome</keyword>
<evidence type="ECO:0000256" key="4">
    <source>
        <dbReference type="ARBA" id="ARBA00022475"/>
    </source>
</evidence>
<evidence type="ECO:0000256" key="7">
    <source>
        <dbReference type="ARBA" id="ARBA00022989"/>
    </source>
</evidence>
<keyword evidence="9 10" id="KW-0472">Membrane</keyword>
<comment type="caution">
    <text evidence="11">The sequence shown here is derived from an EMBL/GenBank/DDBJ whole genome shotgun (WGS) entry which is preliminary data.</text>
</comment>
<keyword evidence="3" id="KW-0813">Transport</keyword>
<evidence type="ECO:0000256" key="5">
    <source>
        <dbReference type="ARBA" id="ARBA00022692"/>
    </source>
</evidence>
<dbReference type="PANTHER" id="PTHR33909">
    <property type="entry name" value="SEC TRANSLOCON ACCESSORY COMPLEX SUBUNIT YAJC"/>
    <property type="match status" value="1"/>
</dbReference>
<dbReference type="RefSeq" id="WP_168023632.1">
    <property type="nucleotide sequence ID" value="NZ_JAAVUN010000205.1"/>
</dbReference>
<feature type="transmembrane region" description="Helical" evidence="10">
    <location>
        <begin position="35"/>
        <end position="52"/>
    </location>
</feature>
<sequence length="127" mass="13564">MLSALITPELTPQVVAQTGTSLSAAEQTTGGPGQVLFLGVMLALLVAMFWFTSRNRRKQQQKLQDQQSRMVPGTQVMTSYGLYGRVVSIDKDAVKAVLEIAPNTQVTVHLQTLSTVVDESAGAAGES</sequence>
<reference evidence="11 12" key="1">
    <citation type="submission" date="2020-02" db="EMBL/GenBank/DDBJ databases">
        <authorList>
            <person name="Sun Q."/>
        </authorList>
    </citation>
    <scope>NUCLEOTIDE SEQUENCE [LARGE SCALE GENOMIC DNA]</scope>
    <source>
        <strain evidence="11 12">YIM 13062</strain>
    </source>
</reference>
<protein>
    <submittedName>
        <fullName evidence="11">Preprotein translocase subunit YajC</fullName>
    </submittedName>
</protein>
<evidence type="ECO:0000256" key="10">
    <source>
        <dbReference type="SAM" id="Phobius"/>
    </source>
</evidence>
<comment type="similarity">
    <text evidence="2">Belongs to the YajC family.</text>
</comment>
<evidence type="ECO:0000256" key="8">
    <source>
        <dbReference type="ARBA" id="ARBA00023010"/>
    </source>
</evidence>
<evidence type="ECO:0000313" key="11">
    <source>
        <dbReference type="EMBL" id="NKE10964.1"/>
    </source>
</evidence>
<dbReference type="PANTHER" id="PTHR33909:SF1">
    <property type="entry name" value="SEC TRANSLOCON ACCESSORY COMPLEX SUBUNIT YAJC"/>
    <property type="match status" value="1"/>
</dbReference>
<dbReference type="GO" id="GO:0005886">
    <property type="term" value="C:plasma membrane"/>
    <property type="evidence" value="ECO:0007669"/>
    <property type="project" value="UniProtKB-SubCell"/>
</dbReference>
<name>A0A846TZI6_9MICC</name>
<gene>
    <name evidence="11" type="primary">yajC</name>
    <name evidence="11" type="ORF">GTW58_13775</name>
</gene>
<dbReference type="Pfam" id="PF02699">
    <property type="entry name" value="YajC"/>
    <property type="match status" value="1"/>
</dbReference>
<dbReference type="InterPro" id="IPR003849">
    <property type="entry name" value="Preprotein_translocase_YajC"/>
</dbReference>
<dbReference type="NCBIfam" id="TIGR00739">
    <property type="entry name" value="yajC"/>
    <property type="match status" value="1"/>
</dbReference>
<evidence type="ECO:0000256" key="6">
    <source>
        <dbReference type="ARBA" id="ARBA00022927"/>
    </source>
</evidence>
<evidence type="ECO:0000256" key="9">
    <source>
        <dbReference type="ARBA" id="ARBA00023136"/>
    </source>
</evidence>
<dbReference type="GO" id="GO:0015031">
    <property type="term" value="P:protein transport"/>
    <property type="evidence" value="ECO:0007669"/>
    <property type="project" value="UniProtKB-KW"/>
</dbReference>
<dbReference type="EMBL" id="JAAVUN010000205">
    <property type="protein sequence ID" value="NKE10964.1"/>
    <property type="molecule type" value="Genomic_DNA"/>
</dbReference>